<dbReference type="InterPro" id="IPR015943">
    <property type="entry name" value="WD40/YVTN_repeat-like_dom_sf"/>
</dbReference>
<evidence type="ECO:0000313" key="10">
    <source>
        <dbReference type="Proteomes" id="UP001176961"/>
    </source>
</evidence>
<evidence type="ECO:0008006" key="11">
    <source>
        <dbReference type="Google" id="ProtNLM"/>
    </source>
</evidence>
<evidence type="ECO:0000259" key="8">
    <source>
        <dbReference type="Pfam" id="PF24817"/>
    </source>
</evidence>
<feature type="compositionally biased region" description="Basic and acidic residues" evidence="5">
    <location>
        <begin position="850"/>
        <end position="860"/>
    </location>
</feature>
<keyword evidence="2" id="KW-0853">WD repeat</keyword>
<dbReference type="GO" id="GO:0000278">
    <property type="term" value="P:mitotic cell cycle"/>
    <property type="evidence" value="ECO:0007669"/>
    <property type="project" value="TreeGrafter"/>
</dbReference>
<evidence type="ECO:0000256" key="2">
    <source>
        <dbReference type="ARBA" id="ARBA00022574"/>
    </source>
</evidence>
<dbReference type="Gene3D" id="2.130.10.10">
    <property type="entry name" value="YVTN repeat-like/Quinoprotein amine dehydrogenase"/>
    <property type="match status" value="2"/>
</dbReference>
<keyword evidence="3" id="KW-0677">Repeat</keyword>
<dbReference type="GO" id="GO:0043596">
    <property type="term" value="C:nuclear replication fork"/>
    <property type="evidence" value="ECO:0007669"/>
    <property type="project" value="TreeGrafter"/>
</dbReference>
<dbReference type="PANTHER" id="PTHR19932">
    <property type="entry name" value="WD REPEAT AND HMG-BOX DNA BINDING PROTEIN"/>
    <property type="match status" value="1"/>
</dbReference>
<keyword evidence="10" id="KW-1185">Reference proteome</keyword>
<dbReference type="SUPFAM" id="SSF50978">
    <property type="entry name" value="WD40 repeat-like"/>
    <property type="match status" value="2"/>
</dbReference>
<evidence type="ECO:0000259" key="7">
    <source>
        <dbReference type="Pfam" id="PF20946"/>
    </source>
</evidence>
<feature type="domain" description="WDHD1/CFT4 second beta-propeller" evidence="6">
    <location>
        <begin position="443"/>
        <end position="734"/>
    </location>
</feature>
<sequence>MSFTDIRNVHVKGHIIICTDKAGSSDKFLTCGTEGAVYVWDEKTVNERESIDIKSVADSTHSACAWHGENVFVGMTTTDLLTGVDKKIVGQCTMKDLESCRQLFTFSLEVTAVDASENYVVAGGSDFTVKKINLKTHEQYDRIDTNGEILCVAIDPNEQVYAVACCDGTVSIYNLLNNEKLALHEHMFSAFGDLNVESPRHAMSWSKDGNELYVPSQGSVKVIKRDDWKLATDSFKCDGTATDTFSSSCISKDGHYLCASTMSNKLLVWKIENRSVVAQYDYKRKDKKTTVSCVKFSPFNEQDILVADVDEGFCVLKDAIPKISAPVPQETTRAESSNDHENDSESEEDDDDDEVRVNRTKRGFLDDEAEDDNDTRMSVDIGEIKKKYGFGDDTTGKLEDFGFTVSDEAPHASTKDIIPSSSYAAPPPPEVIAYEPPTIPSFFVSGASPDHLTQRYLKWNSYGIVRTYSGEDGSSIEISFHDVSIHPTIVLDNGVTEYVLADISDQAVALASKAEEKGDQSELLVIHVSSWDSESRRWTAKLPTKESALDVLVSQELVFLATEKRNIRVFSLAGTQRHIISHPSPIFTTACFGSNIAVCSISGGDYYEKGKHYEKPNFQHSVTIYNVDSRQWYRKKNAVNSVDVPVAKREHLVWLAFTNHGQLVSMDSSYTIRLLSPSGFWLPIFDGSHEIAGKSDAIWPIAVTEGRQRQIRYLYCKGSKYPLIAVKMAPLITTWTLPYCAPESDKSKLEQDLFLNELQQSETSSRSTSELMELASGHLQCLVKLFALACKSERDGRAAELAGMVTSAKGIQTMCNYAAKLKKSTLADKVAAKGRENLASHEISTPSSSLHHDIDEDPAPRRMSIKRRATASTVVQQPLFMEDDDVTPTVPTTIEDDVPETQPPQSVSQADSLLNDSTIVPLPKMTRNPFRKSPKASLDTSSVFDSDSSFIGTGKKRAAEEETPKPTATKQMKLSFGSASAKGKENGKTAYSLWLESQEETLRSTFSGSPEDFMKFCTQQFRMLPPAEKKEWKSRAESSN</sequence>
<reference evidence="9" key="1">
    <citation type="submission" date="2023-07" db="EMBL/GenBank/DDBJ databases">
        <authorList>
            <consortium name="CYATHOMIX"/>
        </authorList>
    </citation>
    <scope>NUCLEOTIDE SEQUENCE</scope>
    <source>
        <strain evidence="9">N/A</strain>
    </source>
</reference>
<dbReference type="Pfam" id="PF20946">
    <property type="entry name" value="Ctf4_C"/>
    <property type="match status" value="1"/>
</dbReference>
<keyword evidence="4" id="KW-0539">Nucleus</keyword>
<feature type="compositionally biased region" description="Low complexity" evidence="5">
    <location>
        <begin position="937"/>
        <end position="947"/>
    </location>
</feature>
<feature type="domain" description="WDHD1 first WD40" evidence="8">
    <location>
        <begin position="7"/>
        <end position="314"/>
    </location>
</feature>
<feature type="region of interest" description="Disordered" evidence="5">
    <location>
        <begin position="326"/>
        <end position="374"/>
    </location>
</feature>
<dbReference type="GO" id="GO:0006261">
    <property type="term" value="P:DNA-templated DNA replication"/>
    <property type="evidence" value="ECO:0007669"/>
    <property type="project" value="TreeGrafter"/>
</dbReference>
<dbReference type="InterPro" id="IPR036322">
    <property type="entry name" value="WD40_repeat_dom_sf"/>
</dbReference>
<feature type="compositionally biased region" description="Basic and acidic residues" evidence="5">
    <location>
        <begin position="332"/>
        <end position="343"/>
    </location>
</feature>
<dbReference type="Gene3D" id="1.10.30.10">
    <property type="entry name" value="High mobility group box domain"/>
    <property type="match status" value="1"/>
</dbReference>
<gene>
    <name evidence="9" type="ORF">CYNAS_LOCUS3840</name>
</gene>
<evidence type="ECO:0000256" key="1">
    <source>
        <dbReference type="ARBA" id="ARBA00004123"/>
    </source>
</evidence>
<feature type="region of interest" description="Disordered" evidence="5">
    <location>
        <begin position="884"/>
        <end position="947"/>
    </location>
</feature>
<feature type="compositionally biased region" description="Polar residues" evidence="5">
    <location>
        <begin position="903"/>
        <end position="918"/>
    </location>
</feature>
<comment type="subcellular location">
    <subcellularLocation>
        <location evidence="1">Nucleus</location>
    </subcellularLocation>
</comment>
<evidence type="ECO:0000256" key="3">
    <source>
        <dbReference type="ARBA" id="ARBA00022737"/>
    </source>
</evidence>
<evidence type="ECO:0000256" key="5">
    <source>
        <dbReference type="SAM" id="MobiDB-lite"/>
    </source>
</evidence>
<accession>A0AA36DTN1</accession>
<dbReference type="InterPro" id="IPR001680">
    <property type="entry name" value="WD40_rpt"/>
</dbReference>
<comment type="caution">
    <text evidence="9">The sequence shown here is derived from an EMBL/GenBank/DDBJ whole genome shotgun (WGS) entry which is preliminary data.</text>
</comment>
<evidence type="ECO:0000313" key="9">
    <source>
        <dbReference type="EMBL" id="CAJ0591857.1"/>
    </source>
</evidence>
<protein>
    <recommendedName>
        <fullName evidence="11">Minichromosome loss protein Mcl1 middle region domain-containing protein</fullName>
    </recommendedName>
</protein>
<feature type="compositionally biased region" description="Acidic residues" evidence="5">
    <location>
        <begin position="344"/>
        <end position="354"/>
    </location>
</feature>
<name>A0AA36DTN1_CYLNA</name>
<dbReference type="InterPro" id="IPR057646">
    <property type="entry name" value="WD40_WDHD1_1st"/>
</dbReference>
<dbReference type="InterPro" id="IPR036910">
    <property type="entry name" value="HMG_box_dom_sf"/>
</dbReference>
<dbReference type="EMBL" id="CATQJL010000001">
    <property type="protein sequence ID" value="CAJ0591857.1"/>
    <property type="molecule type" value="Genomic_DNA"/>
</dbReference>
<dbReference type="SMART" id="SM00320">
    <property type="entry name" value="WD40"/>
    <property type="match status" value="4"/>
</dbReference>
<evidence type="ECO:0000259" key="6">
    <source>
        <dbReference type="Pfam" id="PF12341"/>
    </source>
</evidence>
<dbReference type="PANTHER" id="PTHR19932:SF10">
    <property type="entry name" value="WD REPEAT AND HMG-BOX DNA-BINDING PROTEIN 1"/>
    <property type="match status" value="1"/>
</dbReference>
<dbReference type="InterPro" id="IPR022100">
    <property type="entry name" value="WDHD1/CFT4_beta-prop_2nd"/>
</dbReference>
<dbReference type="Pfam" id="PF24817">
    <property type="entry name" value="WD40_WDHD1_1st"/>
    <property type="match status" value="1"/>
</dbReference>
<dbReference type="GO" id="GO:0003682">
    <property type="term" value="F:chromatin binding"/>
    <property type="evidence" value="ECO:0007669"/>
    <property type="project" value="TreeGrafter"/>
</dbReference>
<feature type="domain" description="WDHD1/CFT4 helical bundle" evidence="7">
    <location>
        <begin position="747"/>
        <end position="832"/>
    </location>
</feature>
<dbReference type="Pfam" id="PF12341">
    <property type="entry name" value="Mcl1_mid"/>
    <property type="match status" value="1"/>
</dbReference>
<proteinExistence type="predicted"/>
<evidence type="ECO:0000256" key="4">
    <source>
        <dbReference type="ARBA" id="ARBA00023242"/>
    </source>
</evidence>
<dbReference type="AlphaFoldDB" id="A0AA36DTN1"/>
<dbReference type="GO" id="GO:0006281">
    <property type="term" value="P:DNA repair"/>
    <property type="evidence" value="ECO:0007669"/>
    <property type="project" value="TreeGrafter"/>
</dbReference>
<dbReference type="Proteomes" id="UP001176961">
    <property type="component" value="Unassembled WGS sequence"/>
</dbReference>
<feature type="region of interest" description="Disordered" evidence="5">
    <location>
        <begin position="838"/>
        <end position="863"/>
    </location>
</feature>
<organism evidence="9 10">
    <name type="scientific">Cylicocyclus nassatus</name>
    <name type="common">Nematode worm</name>
    <dbReference type="NCBI Taxonomy" id="53992"/>
    <lineage>
        <taxon>Eukaryota</taxon>
        <taxon>Metazoa</taxon>
        <taxon>Ecdysozoa</taxon>
        <taxon>Nematoda</taxon>
        <taxon>Chromadorea</taxon>
        <taxon>Rhabditida</taxon>
        <taxon>Rhabditina</taxon>
        <taxon>Rhabditomorpha</taxon>
        <taxon>Strongyloidea</taxon>
        <taxon>Strongylidae</taxon>
        <taxon>Cylicocyclus</taxon>
    </lineage>
</organism>
<dbReference type="InterPro" id="IPR048591">
    <property type="entry name" value="WDHD1/CFT4_hel"/>
</dbReference>